<dbReference type="Proteomes" id="UP000239001">
    <property type="component" value="Unassembled WGS sequence"/>
</dbReference>
<proteinExistence type="predicted"/>
<dbReference type="EMBL" id="PXOH01000022">
    <property type="protein sequence ID" value="PSF35217.1"/>
    <property type="molecule type" value="Genomic_DNA"/>
</dbReference>
<evidence type="ECO:0000313" key="2">
    <source>
        <dbReference type="EMBL" id="PSF35217.1"/>
    </source>
</evidence>
<comment type="caution">
    <text evidence="2">The sequence shown here is derived from an EMBL/GenBank/DDBJ whole genome shotgun (WGS) entry which is preliminary data.</text>
</comment>
<feature type="transmembrane region" description="Helical" evidence="1">
    <location>
        <begin position="12"/>
        <end position="39"/>
    </location>
</feature>
<dbReference type="AlphaFoldDB" id="A0A2T1LUJ9"/>
<evidence type="ECO:0000313" key="3">
    <source>
        <dbReference type="Proteomes" id="UP000239001"/>
    </source>
</evidence>
<evidence type="ECO:0000256" key="1">
    <source>
        <dbReference type="SAM" id="Phobius"/>
    </source>
</evidence>
<keyword evidence="3" id="KW-1185">Reference proteome</keyword>
<keyword evidence="1" id="KW-0472">Membrane</keyword>
<protein>
    <submittedName>
        <fullName evidence="2">Uncharacterized protein</fullName>
    </submittedName>
</protein>
<name>A0A2T1LUJ9_9CHRO</name>
<keyword evidence="1" id="KW-0812">Transmembrane</keyword>
<sequence length="59" mass="6431">METARTKAVKRQALNVFAILVAIGLVLGAIMSIGVVKLINKLGLTEKPDRNAPIELFRK</sequence>
<accession>A0A2T1LUJ9</accession>
<reference evidence="2 3" key="1">
    <citation type="submission" date="2018-03" db="EMBL/GenBank/DDBJ databases">
        <title>The ancient ancestry and fast evolution of plastids.</title>
        <authorList>
            <person name="Moore K.R."/>
            <person name="Magnabosco C."/>
            <person name="Momper L."/>
            <person name="Gold D.A."/>
            <person name="Bosak T."/>
            <person name="Fournier G.P."/>
        </authorList>
    </citation>
    <scope>NUCLEOTIDE SEQUENCE [LARGE SCALE GENOMIC DNA]</scope>
    <source>
        <strain evidence="2 3">CCALA 016</strain>
    </source>
</reference>
<reference evidence="2 3" key="2">
    <citation type="submission" date="2018-03" db="EMBL/GenBank/DDBJ databases">
        <authorList>
            <person name="Keele B.F."/>
        </authorList>
    </citation>
    <scope>NUCLEOTIDE SEQUENCE [LARGE SCALE GENOMIC DNA]</scope>
    <source>
        <strain evidence="2 3">CCALA 016</strain>
    </source>
</reference>
<gene>
    <name evidence="2" type="ORF">C7H19_17645</name>
</gene>
<organism evidence="2 3">
    <name type="scientific">Aphanothece hegewaldii CCALA 016</name>
    <dbReference type="NCBI Taxonomy" id="2107694"/>
    <lineage>
        <taxon>Bacteria</taxon>
        <taxon>Bacillati</taxon>
        <taxon>Cyanobacteriota</taxon>
        <taxon>Cyanophyceae</taxon>
        <taxon>Oscillatoriophycideae</taxon>
        <taxon>Chroococcales</taxon>
        <taxon>Aphanothecaceae</taxon>
        <taxon>Aphanothece</taxon>
    </lineage>
</organism>
<keyword evidence="1" id="KW-1133">Transmembrane helix</keyword>